<dbReference type="InterPro" id="IPR036312">
    <property type="entry name" value="Bifun_inhib/LTP/seed_sf"/>
</dbReference>
<dbReference type="Proteomes" id="UP000504604">
    <property type="component" value="Linkage group LG1"/>
</dbReference>
<evidence type="ECO:0000256" key="3">
    <source>
        <dbReference type="ARBA" id="ARBA00022475"/>
    </source>
</evidence>
<keyword evidence="8" id="KW-0449">Lipoprotein</keyword>
<name>A0A6I9SKU3_SESIN</name>
<dbReference type="KEGG" id="sind:105155473"/>
<feature type="domain" description="Bifunctional inhibitor/plant lipid transfer protein/seed storage helical" evidence="10">
    <location>
        <begin position="29"/>
        <end position="98"/>
    </location>
</feature>
<dbReference type="SUPFAM" id="SSF47699">
    <property type="entry name" value="Bifunctional inhibitor/lipid-transfer protein/seed storage 2S albumin"/>
    <property type="match status" value="1"/>
</dbReference>
<comment type="similarity">
    <text evidence="2">Belongs to the plant LTP family.</text>
</comment>
<evidence type="ECO:0000256" key="8">
    <source>
        <dbReference type="ARBA" id="ARBA00023288"/>
    </source>
</evidence>
<evidence type="ECO:0000256" key="2">
    <source>
        <dbReference type="ARBA" id="ARBA00009748"/>
    </source>
</evidence>
<dbReference type="CDD" id="cd00010">
    <property type="entry name" value="AAI_LTSS"/>
    <property type="match status" value="1"/>
</dbReference>
<evidence type="ECO:0000256" key="9">
    <source>
        <dbReference type="SAM" id="SignalP"/>
    </source>
</evidence>
<dbReference type="InParanoid" id="A0A6I9SKU3"/>
<keyword evidence="3" id="KW-1003">Cell membrane</keyword>
<feature type="signal peptide" evidence="9">
    <location>
        <begin position="1"/>
        <end position="25"/>
    </location>
</feature>
<reference evidence="12" key="2">
    <citation type="submission" date="2025-08" db="UniProtKB">
        <authorList>
            <consortium name="RefSeq"/>
        </authorList>
    </citation>
    <scope>IDENTIFICATION</scope>
</reference>
<evidence type="ECO:0000256" key="4">
    <source>
        <dbReference type="ARBA" id="ARBA00022622"/>
    </source>
</evidence>
<reference evidence="11" key="1">
    <citation type="submission" date="2024-10" db="UniProtKB">
        <authorList>
            <consortium name="RefSeq"/>
        </authorList>
    </citation>
    <scope>NUCLEOTIDE SEQUENCE [LARGE SCALE GENOMIC DNA]</scope>
    <source>
        <strain evidence="11">cv. Zhongzhi No. 13</strain>
    </source>
</reference>
<dbReference type="GeneID" id="105155473"/>
<sequence>MAFPSTIAAVLTVALLVAATGLAEAQSDCVAKLVPCAEYLNSTNPSATCCNAIKEVVSTQLDCLCRLYNNPDLLGGINITQALLLPKYCNLPGDVSACNALAPHPSSVPPPAVPGGGGGGGNAAGRISWMGMPALLLVSALSFFY</sequence>
<feature type="chain" id="PRO_5026942241" evidence="9">
    <location>
        <begin position="26"/>
        <end position="145"/>
    </location>
</feature>
<dbReference type="SMART" id="SM00499">
    <property type="entry name" value="AAI"/>
    <property type="match status" value="1"/>
</dbReference>
<gene>
    <name evidence="12" type="primary">LOC105155473</name>
</gene>
<dbReference type="PANTHER" id="PTHR33044">
    <property type="entry name" value="BIFUNCTIONAL INHIBITOR/LIPID-TRANSFER PROTEIN/SEED STORAGE 2S ALBUMIN SUPERFAMILY PROTEIN-RELATED"/>
    <property type="match status" value="1"/>
</dbReference>
<keyword evidence="11" id="KW-1185">Reference proteome</keyword>
<evidence type="ECO:0000256" key="5">
    <source>
        <dbReference type="ARBA" id="ARBA00022729"/>
    </source>
</evidence>
<dbReference type="AlphaFoldDB" id="A0A6I9SKU3"/>
<accession>A0A6I9SKU3</accession>
<evidence type="ECO:0000259" key="10">
    <source>
        <dbReference type="SMART" id="SM00499"/>
    </source>
</evidence>
<evidence type="ECO:0000256" key="1">
    <source>
        <dbReference type="ARBA" id="ARBA00004609"/>
    </source>
</evidence>
<dbReference type="GO" id="GO:0098552">
    <property type="term" value="C:side of membrane"/>
    <property type="evidence" value="ECO:0007669"/>
    <property type="project" value="UniProtKB-KW"/>
</dbReference>
<dbReference type="Pfam" id="PF14368">
    <property type="entry name" value="LTP_2"/>
    <property type="match status" value="1"/>
</dbReference>
<keyword evidence="7" id="KW-0325">Glycoprotein</keyword>
<dbReference type="FunCoup" id="A0A6I9SKU3">
    <property type="interactions" value="164"/>
</dbReference>
<dbReference type="Gene3D" id="1.10.110.10">
    <property type="entry name" value="Plant lipid-transfer and hydrophobic proteins"/>
    <property type="match status" value="1"/>
</dbReference>
<dbReference type="Gramene" id="SIN_1021465.t">
    <property type="protein sequence ID" value="SIN_1021465.t"/>
    <property type="gene ID" value="SIN_1021465"/>
</dbReference>
<dbReference type="GO" id="GO:0005886">
    <property type="term" value="C:plasma membrane"/>
    <property type="evidence" value="ECO:0007669"/>
    <property type="project" value="UniProtKB-SubCell"/>
</dbReference>
<keyword evidence="4" id="KW-0472">Membrane</keyword>
<evidence type="ECO:0000256" key="7">
    <source>
        <dbReference type="ARBA" id="ARBA00023180"/>
    </source>
</evidence>
<evidence type="ECO:0000256" key="6">
    <source>
        <dbReference type="ARBA" id="ARBA00023157"/>
    </source>
</evidence>
<comment type="subcellular location">
    <subcellularLocation>
        <location evidence="1">Cell membrane</location>
        <topology evidence="1">Lipid-anchor</topology>
        <topology evidence="1">GPI-anchor</topology>
    </subcellularLocation>
</comment>
<keyword evidence="6" id="KW-1015">Disulfide bond</keyword>
<protein>
    <submittedName>
        <fullName evidence="12">Protein YLS3</fullName>
    </submittedName>
</protein>
<keyword evidence="5 9" id="KW-0732">Signal</keyword>
<dbReference type="OrthoDB" id="690947at2759"/>
<evidence type="ECO:0000313" key="12">
    <source>
        <dbReference type="RefSeq" id="XP_011069652.1"/>
    </source>
</evidence>
<proteinExistence type="inferred from homology"/>
<keyword evidence="4" id="KW-0336">GPI-anchor</keyword>
<dbReference type="RefSeq" id="XP_011069652.1">
    <property type="nucleotide sequence ID" value="XM_011071350.2"/>
</dbReference>
<organism evidence="11 12">
    <name type="scientific">Sesamum indicum</name>
    <name type="common">Oriental sesame</name>
    <name type="synonym">Sesamum orientale</name>
    <dbReference type="NCBI Taxonomy" id="4182"/>
    <lineage>
        <taxon>Eukaryota</taxon>
        <taxon>Viridiplantae</taxon>
        <taxon>Streptophyta</taxon>
        <taxon>Embryophyta</taxon>
        <taxon>Tracheophyta</taxon>
        <taxon>Spermatophyta</taxon>
        <taxon>Magnoliopsida</taxon>
        <taxon>eudicotyledons</taxon>
        <taxon>Gunneridae</taxon>
        <taxon>Pentapetalae</taxon>
        <taxon>asterids</taxon>
        <taxon>lamiids</taxon>
        <taxon>Lamiales</taxon>
        <taxon>Pedaliaceae</taxon>
        <taxon>Sesamum</taxon>
    </lineage>
</organism>
<dbReference type="InterPro" id="IPR016140">
    <property type="entry name" value="Bifunc_inhib/LTP/seed_store"/>
</dbReference>
<evidence type="ECO:0000313" key="11">
    <source>
        <dbReference type="Proteomes" id="UP000504604"/>
    </source>
</evidence>
<dbReference type="InterPro" id="IPR043325">
    <property type="entry name" value="LTSS"/>
</dbReference>